<feature type="compositionally biased region" description="Low complexity" evidence="1">
    <location>
        <begin position="79"/>
        <end position="89"/>
    </location>
</feature>
<comment type="caution">
    <text evidence="3">The sequence shown here is derived from an EMBL/GenBank/DDBJ whole genome shotgun (WGS) entry which is preliminary data.</text>
</comment>
<dbReference type="AlphaFoldDB" id="A0A6G0Q536"/>
<feature type="chain" id="PRO_5026240126" description="Secreted protein" evidence="2">
    <location>
        <begin position="24"/>
        <end position="119"/>
    </location>
</feature>
<feature type="region of interest" description="Disordered" evidence="1">
    <location>
        <begin position="23"/>
        <end position="51"/>
    </location>
</feature>
<name>A0A6G0Q536_9STRA</name>
<evidence type="ECO:0000256" key="2">
    <source>
        <dbReference type="SAM" id="SignalP"/>
    </source>
</evidence>
<sequence length="119" mass="12353">MLLLVFSLVSFLFFASFMRRPSAVPSSATGWSSTLPSSNPSTRPFPKSRSSTNLPVCGLPADLVAPVGAYHLGSPPPRSRATTSPRTGRASCLAAWTGILPRSPARAASSSSSSWAACA</sequence>
<feature type="compositionally biased region" description="Polar residues" evidence="1">
    <location>
        <begin position="24"/>
        <end position="51"/>
    </location>
</feature>
<feature type="signal peptide" evidence="2">
    <location>
        <begin position="1"/>
        <end position="23"/>
    </location>
</feature>
<reference evidence="3 4" key="1">
    <citation type="submission" date="2018-09" db="EMBL/GenBank/DDBJ databases">
        <title>Genomic investigation of the strawberry pathogen Phytophthora fragariae indicates pathogenicity is determined by transcriptional variation in three key races.</title>
        <authorList>
            <person name="Adams T.M."/>
            <person name="Armitage A.D."/>
            <person name="Sobczyk M.K."/>
            <person name="Bates H.J."/>
            <person name="Dunwell J.M."/>
            <person name="Nellist C.F."/>
            <person name="Harrison R.J."/>
        </authorList>
    </citation>
    <scope>NUCLEOTIDE SEQUENCE [LARGE SCALE GENOMIC DNA]</scope>
    <source>
        <strain evidence="3 4">NOV-77</strain>
    </source>
</reference>
<feature type="region of interest" description="Disordered" evidence="1">
    <location>
        <begin position="70"/>
        <end position="89"/>
    </location>
</feature>
<dbReference type="Proteomes" id="UP000486351">
    <property type="component" value="Unassembled WGS sequence"/>
</dbReference>
<protein>
    <recommendedName>
        <fullName evidence="5">Secreted protein</fullName>
    </recommendedName>
</protein>
<organism evidence="3 4">
    <name type="scientific">Phytophthora fragariae</name>
    <dbReference type="NCBI Taxonomy" id="53985"/>
    <lineage>
        <taxon>Eukaryota</taxon>
        <taxon>Sar</taxon>
        <taxon>Stramenopiles</taxon>
        <taxon>Oomycota</taxon>
        <taxon>Peronosporomycetes</taxon>
        <taxon>Peronosporales</taxon>
        <taxon>Peronosporaceae</taxon>
        <taxon>Phytophthora</taxon>
    </lineage>
</organism>
<evidence type="ECO:0000313" key="4">
    <source>
        <dbReference type="Proteomes" id="UP000486351"/>
    </source>
</evidence>
<keyword evidence="2" id="KW-0732">Signal</keyword>
<dbReference type="EMBL" id="QXFY01006174">
    <property type="protein sequence ID" value="KAE9269592.1"/>
    <property type="molecule type" value="Genomic_DNA"/>
</dbReference>
<evidence type="ECO:0008006" key="5">
    <source>
        <dbReference type="Google" id="ProtNLM"/>
    </source>
</evidence>
<accession>A0A6G0Q536</accession>
<gene>
    <name evidence="3" type="ORF">PF008_g30824</name>
</gene>
<proteinExistence type="predicted"/>
<evidence type="ECO:0000313" key="3">
    <source>
        <dbReference type="EMBL" id="KAE9269592.1"/>
    </source>
</evidence>
<evidence type="ECO:0000256" key="1">
    <source>
        <dbReference type="SAM" id="MobiDB-lite"/>
    </source>
</evidence>